<organism evidence="2 3">
    <name type="scientific">Variovorax humicola</name>
    <dbReference type="NCBI Taxonomy" id="1769758"/>
    <lineage>
        <taxon>Bacteria</taxon>
        <taxon>Pseudomonadati</taxon>
        <taxon>Pseudomonadota</taxon>
        <taxon>Betaproteobacteria</taxon>
        <taxon>Burkholderiales</taxon>
        <taxon>Comamonadaceae</taxon>
        <taxon>Variovorax</taxon>
    </lineage>
</organism>
<feature type="transmembrane region" description="Helical" evidence="1">
    <location>
        <begin position="44"/>
        <end position="63"/>
    </location>
</feature>
<evidence type="ECO:0000313" key="3">
    <source>
        <dbReference type="Proteomes" id="UP001363010"/>
    </source>
</evidence>
<reference evidence="2 3" key="1">
    <citation type="submission" date="2024-03" db="EMBL/GenBank/DDBJ databases">
        <title>Novel species of the genus Variovorax.</title>
        <authorList>
            <person name="Liu Q."/>
            <person name="Xin Y.-H."/>
        </authorList>
    </citation>
    <scope>NUCLEOTIDE SEQUENCE [LARGE SCALE GENOMIC DNA]</scope>
    <source>
        <strain evidence="2 3">KACC 18501</strain>
    </source>
</reference>
<dbReference type="Proteomes" id="UP001363010">
    <property type="component" value="Unassembled WGS sequence"/>
</dbReference>
<dbReference type="EMBL" id="JBBKZV010000004">
    <property type="protein sequence ID" value="MEJ8822341.1"/>
    <property type="molecule type" value="Genomic_DNA"/>
</dbReference>
<gene>
    <name evidence="2" type="ORF">WKW80_09850</name>
</gene>
<keyword evidence="1" id="KW-0812">Transmembrane</keyword>
<evidence type="ECO:0000313" key="2">
    <source>
        <dbReference type="EMBL" id="MEJ8822341.1"/>
    </source>
</evidence>
<dbReference type="RefSeq" id="WP_340363387.1">
    <property type="nucleotide sequence ID" value="NZ_JBBKZV010000004.1"/>
</dbReference>
<sequence length="75" mass="8592">MNTAKRYGWGWGAPSCWQGWAVLSAYFFLLGWIAVLVSPSREPFTFVALVSVLSLFLVAVCWLKGEPPRWRWGRD</sequence>
<name>A0ABU8VX06_9BURK</name>
<protein>
    <recommendedName>
        <fullName evidence="4">DUF4175 domain-containing protein</fullName>
    </recommendedName>
</protein>
<keyword evidence="1" id="KW-0472">Membrane</keyword>
<comment type="caution">
    <text evidence="2">The sequence shown here is derived from an EMBL/GenBank/DDBJ whole genome shotgun (WGS) entry which is preliminary data.</text>
</comment>
<proteinExistence type="predicted"/>
<keyword evidence="1" id="KW-1133">Transmembrane helix</keyword>
<accession>A0ABU8VX06</accession>
<evidence type="ECO:0008006" key="4">
    <source>
        <dbReference type="Google" id="ProtNLM"/>
    </source>
</evidence>
<keyword evidence="3" id="KW-1185">Reference proteome</keyword>
<evidence type="ECO:0000256" key="1">
    <source>
        <dbReference type="SAM" id="Phobius"/>
    </source>
</evidence>